<proteinExistence type="predicted"/>
<feature type="region of interest" description="Disordered" evidence="6">
    <location>
        <begin position="462"/>
        <end position="494"/>
    </location>
</feature>
<evidence type="ECO:0000256" key="1">
    <source>
        <dbReference type="ARBA" id="ARBA00004651"/>
    </source>
</evidence>
<dbReference type="PANTHER" id="PTHR42718:SF49">
    <property type="entry name" value="EXPORT PROTEIN"/>
    <property type="match status" value="1"/>
</dbReference>
<dbReference type="PROSITE" id="PS50850">
    <property type="entry name" value="MFS"/>
    <property type="match status" value="1"/>
</dbReference>
<dbReference type="Pfam" id="PF07690">
    <property type="entry name" value="MFS_1"/>
    <property type="match status" value="1"/>
</dbReference>
<dbReference type="InterPro" id="IPR020846">
    <property type="entry name" value="MFS_dom"/>
</dbReference>
<feature type="transmembrane region" description="Helical" evidence="7">
    <location>
        <begin position="138"/>
        <end position="159"/>
    </location>
</feature>
<evidence type="ECO:0000256" key="2">
    <source>
        <dbReference type="ARBA" id="ARBA00022692"/>
    </source>
</evidence>
<keyword evidence="2 7" id="KW-0812">Transmembrane</keyword>
<dbReference type="InterPro" id="IPR036259">
    <property type="entry name" value="MFS_trans_sf"/>
</dbReference>
<feature type="transmembrane region" description="Helical" evidence="7">
    <location>
        <begin position="401"/>
        <end position="418"/>
    </location>
</feature>
<name>A0ABP5HXZ2_9ACTN</name>
<feature type="transmembrane region" description="Helical" evidence="7">
    <location>
        <begin position="301"/>
        <end position="320"/>
    </location>
</feature>
<feature type="transmembrane region" description="Helical" evidence="7">
    <location>
        <begin position="81"/>
        <end position="98"/>
    </location>
</feature>
<keyword evidence="10" id="KW-1185">Reference proteome</keyword>
<accession>A0ABP5HXZ2</accession>
<feature type="compositionally biased region" description="Low complexity" evidence="6">
    <location>
        <begin position="477"/>
        <end position="487"/>
    </location>
</feature>
<feature type="transmembrane region" description="Helical" evidence="7">
    <location>
        <begin position="50"/>
        <end position="69"/>
    </location>
</feature>
<feature type="transmembrane region" description="Helical" evidence="7">
    <location>
        <begin position="171"/>
        <end position="190"/>
    </location>
</feature>
<evidence type="ECO:0000256" key="5">
    <source>
        <dbReference type="ARBA" id="ARBA00023251"/>
    </source>
</evidence>
<evidence type="ECO:0000313" key="10">
    <source>
        <dbReference type="Proteomes" id="UP001500897"/>
    </source>
</evidence>
<evidence type="ECO:0000256" key="7">
    <source>
        <dbReference type="SAM" id="Phobius"/>
    </source>
</evidence>
<feature type="transmembrane region" description="Helical" evidence="7">
    <location>
        <begin position="358"/>
        <end position="380"/>
    </location>
</feature>
<feature type="compositionally biased region" description="Pro residues" evidence="6">
    <location>
        <begin position="466"/>
        <end position="476"/>
    </location>
</feature>
<keyword evidence="5" id="KW-0046">Antibiotic resistance</keyword>
<comment type="subcellular location">
    <subcellularLocation>
        <location evidence="1">Cell membrane</location>
        <topology evidence="1">Multi-pass membrane protein</topology>
    </subcellularLocation>
</comment>
<feature type="transmembrane region" description="Helical" evidence="7">
    <location>
        <begin position="332"/>
        <end position="352"/>
    </location>
</feature>
<evidence type="ECO:0000259" key="8">
    <source>
        <dbReference type="PROSITE" id="PS50850"/>
    </source>
</evidence>
<evidence type="ECO:0000256" key="4">
    <source>
        <dbReference type="ARBA" id="ARBA00023136"/>
    </source>
</evidence>
<feature type="domain" description="Major facilitator superfamily (MFS) profile" evidence="8">
    <location>
        <begin position="15"/>
        <end position="461"/>
    </location>
</feature>
<feature type="transmembrane region" description="Helical" evidence="7">
    <location>
        <begin position="12"/>
        <end position="30"/>
    </location>
</feature>
<dbReference type="SUPFAM" id="SSF103473">
    <property type="entry name" value="MFS general substrate transporter"/>
    <property type="match status" value="1"/>
</dbReference>
<dbReference type="Proteomes" id="UP001500897">
    <property type="component" value="Unassembled WGS sequence"/>
</dbReference>
<comment type="caution">
    <text evidence="9">The sequence shown here is derived from an EMBL/GenBank/DDBJ whole genome shotgun (WGS) entry which is preliminary data.</text>
</comment>
<feature type="transmembrane region" description="Helical" evidence="7">
    <location>
        <begin position="202"/>
        <end position="221"/>
    </location>
</feature>
<dbReference type="EMBL" id="BAAANS010000004">
    <property type="protein sequence ID" value="GAA2088032.1"/>
    <property type="molecule type" value="Genomic_DNA"/>
</dbReference>
<evidence type="ECO:0000313" key="9">
    <source>
        <dbReference type="EMBL" id="GAA2088032.1"/>
    </source>
</evidence>
<dbReference type="InterPro" id="IPR011701">
    <property type="entry name" value="MFS"/>
</dbReference>
<feature type="transmembrane region" description="Helical" evidence="7">
    <location>
        <begin position="110"/>
        <end position="131"/>
    </location>
</feature>
<dbReference type="Gene3D" id="1.20.1720.10">
    <property type="entry name" value="Multidrug resistance protein D"/>
    <property type="match status" value="1"/>
</dbReference>
<sequence>MNPSPPPAARRPATTLLIAAFGTLLVLIDYTSPLTTLSPTAADLGLGSSAQTWVLTGTLVGLAALLLTMGSAADDYGRKRVFGAGAVLLLVSTALSAAAPGPAVFLAGRVLQGCAAAAILAPTLGLIGHVYPPGPGRVRALGMWGASVGLGIAAGPIYAALLERAGGWRTVYWVLSVLSLLLVALTALGLEESRNDRPRRIDLLGVLTLAAGASCLIAGLAEGRHGWGRTPVLLLLGLGVVLLLLFVLAEARVAEPMLDLALFRSPGFVASSSGALFTGLAIVGLMSYLPMALQKALGESPLTASLVLAIWSGLSVVSALQARRLAGRVPATTQVAGSLLLCGIGEAALFGMRPDGSWVHFAPGLVLAGIGSGVLNAALARLAVSSVPADRAAMGSGANNTARYLGSALGVAVTLAVAGQATSDRGPRYALAAGTDRAVLVAAALCGVGAAVALWARIAESRGTAPAPPTPQPAGPPADGGAVDGSPSAAVSRG</sequence>
<keyword evidence="3 7" id="KW-1133">Transmembrane helix</keyword>
<feature type="transmembrane region" description="Helical" evidence="7">
    <location>
        <begin position="227"/>
        <end position="248"/>
    </location>
</feature>
<gene>
    <name evidence="9" type="ORF">GCM10009759_09880</name>
</gene>
<keyword evidence="4 7" id="KW-0472">Membrane</keyword>
<dbReference type="CDD" id="cd17321">
    <property type="entry name" value="MFS_MMR_MDR_like"/>
    <property type="match status" value="1"/>
</dbReference>
<evidence type="ECO:0000256" key="3">
    <source>
        <dbReference type="ARBA" id="ARBA00022989"/>
    </source>
</evidence>
<dbReference type="PANTHER" id="PTHR42718">
    <property type="entry name" value="MAJOR FACILITATOR SUPERFAMILY MULTIDRUG TRANSPORTER MFSC"/>
    <property type="match status" value="1"/>
</dbReference>
<feature type="transmembrane region" description="Helical" evidence="7">
    <location>
        <begin position="268"/>
        <end position="289"/>
    </location>
</feature>
<organism evidence="9 10">
    <name type="scientific">Kitasatospora saccharophila</name>
    <dbReference type="NCBI Taxonomy" id="407973"/>
    <lineage>
        <taxon>Bacteria</taxon>
        <taxon>Bacillati</taxon>
        <taxon>Actinomycetota</taxon>
        <taxon>Actinomycetes</taxon>
        <taxon>Kitasatosporales</taxon>
        <taxon>Streptomycetaceae</taxon>
        <taxon>Kitasatospora</taxon>
    </lineage>
</organism>
<reference evidence="10" key="1">
    <citation type="journal article" date="2019" name="Int. J. Syst. Evol. Microbiol.">
        <title>The Global Catalogue of Microorganisms (GCM) 10K type strain sequencing project: providing services to taxonomists for standard genome sequencing and annotation.</title>
        <authorList>
            <consortium name="The Broad Institute Genomics Platform"/>
            <consortium name="The Broad Institute Genome Sequencing Center for Infectious Disease"/>
            <person name="Wu L."/>
            <person name="Ma J."/>
        </authorList>
    </citation>
    <scope>NUCLEOTIDE SEQUENCE [LARGE SCALE GENOMIC DNA]</scope>
    <source>
        <strain evidence="10">JCM 14559</strain>
    </source>
</reference>
<protein>
    <submittedName>
        <fullName evidence="9">MFS transporter</fullName>
    </submittedName>
</protein>
<feature type="transmembrane region" description="Helical" evidence="7">
    <location>
        <begin position="438"/>
        <end position="456"/>
    </location>
</feature>
<evidence type="ECO:0000256" key="6">
    <source>
        <dbReference type="SAM" id="MobiDB-lite"/>
    </source>
</evidence>
<dbReference type="Gene3D" id="1.20.1250.20">
    <property type="entry name" value="MFS general substrate transporter like domains"/>
    <property type="match status" value="1"/>
</dbReference>